<dbReference type="EMBL" id="JAKUCV010007268">
    <property type="protein sequence ID" value="KAJ4824101.1"/>
    <property type="molecule type" value="Genomic_DNA"/>
</dbReference>
<name>A0A9Q0IZK5_9ROSI</name>
<sequence length="458" mass="50176">MGKFVEVLDALRIMGRIYSHCPQTARMYYHPPSNLDDHHHHHHSAQAGAHAPPVQDSNRVPSSSSTSSCVVDAGKRLFLVNPMSIASPLPLAFLFLLCPRPQHLLPASSSFSPLSAVYRHPLCLSLLFPFLCSPHTSTAIATKRRCRRHDELDITAGTELKPPPCLGDDLPFLSSCRVTTAPPFSPSAAAEETKPPPCRFPFSPLIHRDCHPAASDFSVAVVVSRLLLCKSRHCRPCSARDHQRGQDRAVAVPPPLQQELPLPRVNQLAPIFQTPPPLSQQQDRKRSLLTTEVGEAVGASCCSRDPSLPSVCRHRHRRVGLSSPSRFPFPSLPSTATPPPCFFFFFPSLSAVYRHPLCLSLLFPFLCSPHTSTATTAKRRCRRYDELDITAGTELKPPSCLGHDLPFLSSCRVTTAPLFSPSAAAEETKLPPCRSPSPPPLFILIAALPPPIFRLSSS</sequence>
<dbReference type="PANTHER" id="PTHR33983">
    <property type="entry name" value="OS07G0185900 PROTEIN"/>
    <property type="match status" value="1"/>
</dbReference>
<comment type="caution">
    <text evidence="2">The sequence shown here is derived from an EMBL/GenBank/DDBJ whole genome shotgun (WGS) entry which is preliminary data.</text>
</comment>
<dbReference type="AlphaFoldDB" id="A0A9Q0IZK5"/>
<evidence type="ECO:0000256" key="1">
    <source>
        <dbReference type="SAM" id="MobiDB-lite"/>
    </source>
</evidence>
<keyword evidence="3" id="KW-1185">Reference proteome</keyword>
<evidence type="ECO:0000313" key="2">
    <source>
        <dbReference type="EMBL" id="KAJ4824101.1"/>
    </source>
</evidence>
<accession>A0A9Q0IZK5</accession>
<feature type="region of interest" description="Disordered" evidence="1">
    <location>
        <begin position="37"/>
        <end position="65"/>
    </location>
</feature>
<gene>
    <name evidence="2" type="ORF">Tsubulata_026548</name>
</gene>
<organism evidence="2 3">
    <name type="scientific">Turnera subulata</name>
    <dbReference type="NCBI Taxonomy" id="218843"/>
    <lineage>
        <taxon>Eukaryota</taxon>
        <taxon>Viridiplantae</taxon>
        <taxon>Streptophyta</taxon>
        <taxon>Embryophyta</taxon>
        <taxon>Tracheophyta</taxon>
        <taxon>Spermatophyta</taxon>
        <taxon>Magnoliopsida</taxon>
        <taxon>eudicotyledons</taxon>
        <taxon>Gunneridae</taxon>
        <taxon>Pentapetalae</taxon>
        <taxon>rosids</taxon>
        <taxon>fabids</taxon>
        <taxon>Malpighiales</taxon>
        <taxon>Passifloraceae</taxon>
        <taxon>Turnera</taxon>
    </lineage>
</organism>
<proteinExistence type="predicted"/>
<dbReference type="PANTHER" id="PTHR33983:SF16">
    <property type="match status" value="1"/>
</dbReference>
<dbReference type="Proteomes" id="UP001141552">
    <property type="component" value="Unassembled WGS sequence"/>
</dbReference>
<protein>
    <submittedName>
        <fullName evidence="2">Uncharacterized protein</fullName>
    </submittedName>
</protein>
<reference evidence="2" key="1">
    <citation type="submission" date="2022-02" db="EMBL/GenBank/DDBJ databases">
        <authorList>
            <person name="Henning P.M."/>
            <person name="McCubbin A.G."/>
            <person name="Shore J.S."/>
        </authorList>
    </citation>
    <scope>NUCLEOTIDE SEQUENCE</scope>
    <source>
        <strain evidence="2">F60SS</strain>
        <tissue evidence="2">Leaves</tissue>
    </source>
</reference>
<evidence type="ECO:0000313" key="3">
    <source>
        <dbReference type="Proteomes" id="UP001141552"/>
    </source>
</evidence>
<reference evidence="2" key="2">
    <citation type="journal article" date="2023" name="Plants (Basel)">
        <title>Annotation of the Turnera subulata (Passifloraceae) Draft Genome Reveals the S-Locus Evolved after the Divergence of Turneroideae from Passifloroideae in a Stepwise Manner.</title>
        <authorList>
            <person name="Henning P.M."/>
            <person name="Roalson E.H."/>
            <person name="Mir W."/>
            <person name="McCubbin A.G."/>
            <person name="Shore J.S."/>
        </authorList>
    </citation>
    <scope>NUCLEOTIDE SEQUENCE</scope>
    <source>
        <strain evidence="2">F60SS</strain>
    </source>
</reference>